<dbReference type="Gene3D" id="3.30.559.30">
    <property type="entry name" value="Nonribosomal peptide synthetase, condensation domain"/>
    <property type="match status" value="1"/>
</dbReference>
<feature type="domain" description="Carrier" evidence="5">
    <location>
        <begin position="1046"/>
        <end position="1121"/>
    </location>
</feature>
<feature type="domain" description="Carrier" evidence="5">
    <location>
        <begin position="485"/>
        <end position="560"/>
    </location>
</feature>
<dbReference type="InterPro" id="IPR020806">
    <property type="entry name" value="PKS_PP-bd"/>
</dbReference>
<dbReference type="InterPro" id="IPR042099">
    <property type="entry name" value="ANL_N_sf"/>
</dbReference>
<dbReference type="Gene3D" id="3.30.559.10">
    <property type="entry name" value="Chloramphenicol acetyltransferase-like domain"/>
    <property type="match status" value="1"/>
</dbReference>
<dbReference type="Gene3D" id="3.40.50.12780">
    <property type="entry name" value="N-terminal domain of ligase-like"/>
    <property type="match status" value="1"/>
</dbReference>
<dbReference type="InterPro" id="IPR023213">
    <property type="entry name" value="CAT-like_dom_sf"/>
</dbReference>
<dbReference type="PANTHER" id="PTHR45527:SF1">
    <property type="entry name" value="FATTY ACID SYNTHASE"/>
    <property type="match status" value="1"/>
</dbReference>
<dbReference type="Pfam" id="PF13193">
    <property type="entry name" value="AMP-binding_C"/>
    <property type="match status" value="1"/>
</dbReference>
<comment type="cofactor">
    <cofactor evidence="1">
        <name>pantetheine 4'-phosphate</name>
        <dbReference type="ChEBI" id="CHEBI:47942"/>
    </cofactor>
</comment>
<dbReference type="InterPro" id="IPR000873">
    <property type="entry name" value="AMP-dep_synth/lig_dom"/>
</dbReference>
<protein>
    <submittedName>
        <fullName evidence="6">Amino acid adenylation domain-containing protein</fullName>
    </submittedName>
</protein>
<organism evidence="6 7">
    <name type="scientific">Streptomyces camelliae</name>
    <dbReference type="NCBI Taxonomy" id="3004093"/>
    <lineage>
        <taxon>Bacteria</taxon>
        <taxon>Bacillati</taxon>
        <taxon>Actinomycetota</taxon>
        <taxon>Actinomycetes</taxon>
        <taxon>Kitasatosporales</taxon>
        <taxon>Streptomycetaceae</taxon>
        <taxon>Streptomyces</taxon>
    </lineage>
</organism>
<gene>
    <name evidence="6" type="ORF">O1G22_20910</name>
</gene>
<dbReference type="InterPro" id="IPR036736">
    <property type="entry name" value="ACP-like_sf"/>
</dbReference>
<dbReference type="SUPFAM" id="SSF56801">
    <property type="entry name" value="Acetyl-CoA synthetase-like"/>
    <property type="match status" value="1"/>
</dbReference>
<dbReference type="SMART" id="SM00823">
    <property type="entry name" value="PKS_PP"/>
    <property type="match status" value="2"/>
</dbReference>
<dbReference type="Pfam" id="PF00501">
    <property type="entry name" value="AMP-binding"/>
    <property type="match status" value="1"/>
</dbReference>
<sequence>MFEYRTDLHPDRCAVAAEDAELTYGELDGEANALAADLIARGVEPGESVLCSFGRSAAALVAHLAVLKAGAVYVPVDPQTPPNRLRLLAERTSAVAVLSTPEGLRSPDPVTALRLPVAVSRRSGVRPPRRPRPADVAYIIFTSGSTGEPKGVVVSHRAITSTTLARLRHYEDPVRRFLMLWPMSFDASLGTIWWTLASGGTLELAPESLDGVMRAVDAVLSGRTRISHTSMTPSHYLTALRRLPEPSTGPDVMLVAGEQCPAPLVSEHYRLQPGTRLYNSYGPTEAAVWCAGTELLAGADVTVGRAIPGAEILVLDDEGNDVPAGEPGEVSIRGTGLAEGYLGDPELTARRFFRHPAGVRYRTGDLGRLLPDGRLVILGRKDDQVKIRGRRIEPGEIEGVLHTHPGVAQAVVLAHQDRLVAYVVCSADRDDWSRELREFAGRWLPDYMTPNAVVVLDALPMKPNGKVDKEALPVPAFQAAAKGRAPRSPEEKALCGLVAEVLEVPDAALGNDFFDLGGNSLLAMRLVARVRTLLNRELTVRSVFDHPVLEDLVAQLGERRVVRRDLVPAARPDRVPLSFAQRRMWFLNQLEGPSATYNIPFPLRLRGPLDRTALWAAIGDVVSRHESLRTVFPESGGEPYQRVLAAAEAGVEADVVECTHSDVPKLQAEFENRGFDVSSEPPLRARLLRLGPDEHVLLLVLHHIACDGWSMAPLARDLARAYTARTQGPATSPAPLPVQYADFSLWQRETLGGTDEPESVYTRQLDFWTTALAGIPDQLDLPCDYARPAHASFRGEVIDFRLEAEIHRRMTEFAATAGVSVFMVFQAALAALLTRLGSGTDIPIGSPVAGRFDESLDDLVGFFVNTLVLRTDTSGDPTFKELVARVREFDLSAFANEDLPFENLVEALNPPRSLARHPLCQVVLAFQNNAVADMRMPGLDVTALDWRLDVARFDLLVTVTEPPVSDGAQYGLDCGIEYATDLFDRRTVESLAECLVRMIERAMAEPGLPIGDIDIGHFERAGSGSGLRDAVGEAAGSALAAPDGQADRSAKEEALRELFADVLGIDEVGVTDDFFDLGGHSLLATRLVLRVRSEMGYELTVRELFDFPSVESLTGRLTRKTKNRPALGKSKGSGARDVR</sequence>
<accession>A0ABY7P609</accession>
<dbReference type="InterPro" id="IPR010071">
    <property type="entry name" value="AA_adenyl_dom"/>
</dbReference>
<dbReference type="CDD" id="cd19540">
    <property type="entry name" value="LCL_NRPS-like"/>
    <property type="match status" value="1"/>
</dbReference>
<feature type="region of interest" description="Disordered" evidence="4">
    <location>
        <begin position="1118"/>
        <end position="1139"/>
    </location>
</feature>
<evidence type="ECO:0000256" key="1">
    <source>
        <dbReference type="ARBA" id="ARBA00001957"/>
    </source>
</evidence>
<dbReference type="SUPFAM" id="SSF47336">
    <property type="entry name" value="ACP-like"/>
    <property type="match status" value="2"/>
</dbReference>
<dbReference type="CDD" id="cd05930">
    <property type="entry name" value="A_NRPS"/>
    <property type="match status" value="1"/>
</dbReference>
<dbReference type="PROSITE" id="PS00012">
    <property type="entry name" value="PHOSPHOPANTETHEINE"/>
    <property type="match status" value="1"/>
</dbReference>
<dbReference type="EMBL" id="CP115300">
    <property type="protein sequence ID" value="WBO65117.1"/>
    <property type="molecule type" value="Genomic_DNA"/>
</dbReference>
<dbReference type="InterPro" id="IPR029058">
    <property type="entry name" value="AB_hydrolase_fold"/>
</dbReference>
<reference evidence="6 7" key="1">
    <citation type="submission" date="2022-12" db="EMBL/GenBank/DDBJ databases">
        <authorList>
            <person name="Mo P."/>
        </authorList>
    </citation>
    <scope>NUCLEOTIDE SEQUENCE [LARGE SCALE GENOMIC DNA]</scope>
    <source>
        <strain evidence="6 7">HUAS 2-6</strain>
    </source>
</reference>
<dbReference type="Pfam" id="PF00668">
    <property type="entry name" value="Condensation"/>
    <property type="match status" value="1"/>
</dbReference>
<proteinExistence type="predicted"/>
<dbReference type="InterPro" id="IPR001242">
    <property type="entry name" value="Condensation_dom"/>
</dbReference>
<dbReference type="PROSITE" id="PS50075">
    <property type="entry name" value="CARRIER"/>
    <property type="match status" value="2"/>
</dbReference>
<dbReference type="Gene3D" id="3.30.300.30">
    <property type="match status" value="1"/>
</dbReference>
<dbReference type="InterPro" id="IPR006162">
    <property type="entry name" value="Ppantetheine_attach_site"/>
</dbReference>
<dbReference type="RefSeq" id="WP_270082739.1">
    <property type="nucleotide sequence ID" value="NZ_CP115300.1"/>
</dbReference>
<evidence type="ECO:0000256" key="4">
    <source>
        <dbReference type="SAM" id="MobiDB-lite"/>
    </source>
</evidence>
<dbReference type="SUPFAM" id="SSF52777">
    <property type="entry name" value="CoA-dependent acyltransferases"/>
    <property type="match status" value="2"/>
</dbReference>
<dbReference type="NCBIfam" id="TIGR01733">
    <property type="entry name" value="AA-adenyl-dom"/>
    <property type="match status" value="1"/>
</dbReference>
<evidence type="ECO:0000256" key="3">
    <source>
        <dbReference type="ARBA" id="ARBA00022553"/>
    </source>
</evidence>
<dbReference type="Gene3D" id="3.40.50.1820">
    <property type="entry name" value="alpha/beta hydrolase"/>
    <property type="match status" value="1"/>
</dbReference>
<name>A0ABY7P609_9ACTN</name>
<dbReference type="Pfam" id="PF00550">
    <property type="entry name" value="PP-binding"/>
    <property type="match status" value="2"/>
</dbReference>
<evidence type="ECO:0000313" key="7">
    <source>
        <dbReference type="Proteomes" id="UP001212326"/>
    </source>
</evidence>
<keyword evidence="7" id="KW-1185">Reference proteome</keyword>
<dbReference type="Gene3D" id="1.10.1200.10">
    <property type="entry name" value="ACP-like"/>
    <property type="match status" value="1"/>
</dbReference>
<evidence type="ECO:0000313" key="6">
    <source>
        <dbReference type="EMBL" id="WBO65117.1"/>
    </source>
</evidence>
<dbReference type="PANTHER" id="PTHR45527">
    <property type="entry name" value="NONRIBOSOMAL PEPTIDE SYNTHETASE"/>
    <property type="match status" value="1"/>
</dbReference>
<keyword evidence="3" id="KW-0597">Phosphoprotein</keyword>
<evidence type="ECO:0000259" key="5">
    <source>
        <dbReference type="PROSITE" id="PS50075"/>
    </source>
</evidence>
<dbReference type="InterPro" id="IPR020845">
    <property type="entry name" value="AMP-binding_CS"/>
</dbReference>
<dbReference type="InterPro" id="IPR045851">
    <property type="entry name" value="AMP-bd_C_sf"/>
</dbReference>
<dbReference type="InterPro" id="IPR025110">
    <property type="entry name" value="AMP-bd_C"/>
</dbReference>
<dbReference type="PROSITE" id="PS00455">
    <property type="entry name" value="AMP_BINDING"/>
    <property type="match status" value="1"/>
</dbReference>
<dbReference type="InterPro" id="IPR009081">
    <property type="entry name" value="PP-bd_ACP"/>
</dbReference>
<keyword evidence="2" id="KW-0596">Phosphopantetheine</keyword>
<evidence type="ECO:0000256" key="2">
    <source>
        <dbReference type="ARBA" id="ARBA00022450"/>
    </source>
</evidence>
<dbReference type="Proteomes" id="UP001212326">
    <property type="component" value="Chromosome"/>
</dbReference>